<comment type="caution">
    <text evidence="2">The sequence shown here is derived from an EMBL/GenBank/DDBJ whole genome shotgun (WGS) entry which is preliminary data.</text>
</comment>
<dbReference type="EMBL" id="JBBYHR010000001">
    <property type="protein sequence ID" value="MEL1242803.1"/>
    <property type="molecule type" value="Genomic_DNA"/>
</dbReference>
<sequence length="144" mass="16358">MKDKSYLGTGWAFPPHFIKGDTKGAVLVSGEEDIQQSLRILLSTIPGERIFRFDYGCDIHKWVFSKMNLSEKTLIADILEKAIVANEPRITLETVDINIKDAVNGILEIQLYYLVKTTNSRSNMVYPFYFHEGTDLHGISSSRD</sequence>
<dbReference type="InterPro" id="IPR007048">
    <property type="entry name" value="IraD/Gp25-like"/>
</dbReference>
<name>A0ABU9HRK8_9FLAO</name>
<accession>A0ABU9HRK8</accession>
<gene>
    <name evidence="2" type="ORF">AAEO56_00905</name>
</gene>
<evidence type="ECO:0000313" key="3">
    <source>
        <dbReference type="Proteomes" id="UP001464555"/>
    </source>
</evidence>
<protein>
    <submittedName>
        <fullName evidence="2">GPW/gp25 family protein</fullName>
    </submittedName>
</protein>
<dbReference type="SUPFAM" id="SSF160719">
    <property type="entry name" value="gpW/gp25-like"/>
    <property type="match status" value="1"/>
</dbReference>
<feature type="domain" description="IraD/Gp25-like" evidence="1">
    <location>
        <begin position="29"/>
        <end position="119"/>
    </location>
</feature>
<dbReference type="Pfam" id="PF04965">
    <property type="entry name" value="GPW_gp25"/>
    <property type="match status" value="1"/>
</dbReference>
<dbReference type="Proteomes" id="UP001464555">
    <property type="component" value="Unassembled WGS sequence"/>
</dbReference>
<evidence type="ECO:0000313" key="2">
    <source>
        <dbReference type="EMBL" id="MEL1242803.1"/>
    </source>
</evidence>
<evidence type="ECO:0000259" key="1">
    <source>
        <dbReference type="Pfam" id="PF04965"/>
    </source>
</evidence>
<dbReference type="Gene3D" id="3.10.450.40">
    <property type="match status" value="1"/>
</dbReference>
<organism evidence="2 3">
    <name type="scientific">Flavobacterium arundinis</name>
    <dbReference type="NCBI Taxonomy" id="3139143"/>
    <lineage>
        <taxon>Bacteria</taxon>
        <taxon>Pseudomonadati</taxon>
        <taxon>Bacteroidota</taxon>
        <taxon>Flavobacteriia</taxon>
        <taxon>Flavobacteriales</taxon>
        <taxon>Flavobacteriaceae</taxon>
        <taxon>Flavobacterium</taxon>
    </lineage>
</organism>
<proteinExistence type="predicted"/>
<dbReference type="RefSeq" id="WP_341695128.1">
    <property type="nucleotide sequence ID" value="NZ_JBBYHR010000001.1"/>
</dbReference>
<reference evidence="2 3" key="1">
    <citation type="submission" date="2024-04" db="EMBL/GenBank/DDBJ databases">
        <title>Flavobacterium sp. DGU11 16S ribosomal RNA gene Genome sequencing and assembly.</title>
        <authorList>
            <person name="Park S."/>
        </authorList>
    </citation>
    <scope>NUCLEOTIDE SEQUENCE [LARGE SCALE GENOMIC DNA]</scope>
    <source>
        <strain evidence="2 3">DGU11</strain>
    </source>
</reference>
<keyword evidence="3" id="KW-1185">Reference proteome</keyword>